<dbReference type="InterPro" id="IPR000847">
    <property type="entry name" value="LysR_HTH_N"/>
</dbReference>
<dbReference type="InterPro" id="IPR058163">
    <property type="entry name" value="LysR-type_TF_proteobact-type"/>
</dbReference>
<evidence type="ECO:0000256" key="3">
    <source>
        <dbReference type="ARBA" id="ARBA00023125"/>
    </source>
</evidence>
<comment type="similarity">
    <text evidence="1">Belongs to the LysR transcriptional regulatory family.</text>
</comment>
<dbReference type="PANTHER" id="PTHR30537">
    <property type="entry name" value="HTH-TYPE TRANSCRIPTIONAL REGULATOR"/>
    <property type="match status" value="1"/>
</dbReference>
<proteinExistence type="inferred from homology"/>
<comment type="caution">
    <text evidence="6">The sequence shown here is derived from an EMBL/GenBank/DDBJ whole genome shotgun (WGS) entry which is preliminary data.</text>
</comment>
<dbReference type="Gene3D" id="1.10.10.10">
    <property type="entry name" value="Winged helix-like DNA-binding domain superfamily/Winged helix DNA-binding domain"/>
    <property type="match status" value="1"/>
</dbReference>
<dbReference type="GO" id="GO:0003700">
    <property type="term" value="F:DNA-binding transcription factor activity"/>
    <property type="evidence" value="ECO:0007669"/>
    <property type="project" value="InterPro"/>
</dbReference>
<dbReference type="PROSITE" id="PS50931">
    <property type="entry name" value="HTH_LYSR"/>
    <property type="match status" value="1"/>
</dbReference>
<dbReference type="PANTHER" id="PTHR30537:SF1">
    <property type="entry name" value="HTH-TYPE TRANSCRIPTIONAL REGULATOR PGRR"/>
    <property type="match status" value="1"/>
</dbReference>
<dbReference type="PATRIC" id="fig|1424334.3.peg.1303"/>
<evidence type="ECO:0000313" key="7">
    <source>
        <dbReference type="Proteomes" id="UP000018733"/>
    </source>
</evidence>
<keyword evidence="7" id="KW-1185">Reference proteome</keyword>
<dbReference type="Pfam" id="PF00126">
    <property type="entry name" value="HTH_1"/>
    <property type="match status" value="1"/>
</dbReference>
<evidence type="ECO:0000256" key="1">
    <source>
        <dbReference type="ARBA" id="ARBA00009437"/>
    </source>
</evidence>
<evidence type="ECO:0000256" key="2">
    <source>
        <dbReference type="ARBA" id="ARBA00023015"/>
    </source>
</evidence>
<feature type="domain" description="HTH lysR-type" evidence="5">
    <location>
        <begin position="1"/>
        <end position="53"/>
    </location>
</feature>
<dbReference type="InterPro" id="IPR036390">
    <property type="entry name" value="WH_DNA-bd_sf"/>
</dbReference>
<dbReference type="InterPro" id="IPR036388">
    <property type="entry name" value="WH-like_DNA-bd_sf"/>
</dbReference>
<dbReference type="Gene3D" id="3.40.190.290">
    <property type="match status" value="1"/>
</dbReference>
<accession>V8QT90</accession>
<evidence type="ECO:0000313" key="6">
    <source>
        <dbReference type="EMBL" id="ETF02515.1"/>
    </source>
</evidence>
<dbReference type="Proteomes" id="UP000018733">
    <property type="component" value="Unassembled WGS sequence"/>
</dbReference>
<dbReference type="EMBL" id="AYXT01000009">
    <property type="protein sequence ID" value="ETF02515.1"/>
    <property type="molecule type" value="Genomic_DNA"/>
</dbReference>
<keyword evidence="3" id="KW-0238">DNA-binding</keyword>
<evidence type="ECO:0000259" key="5">
    <source>
        <dbReference type="PROSITE" id="PS50931"/>
    </source>
</evidence>
<gene>
    <name evidence="6" type="ORF">W822_06535</name>
</gene>
<name>V8QT90_9BURK</name>
<dbReference type="GO" id="GO:0043565">
    <property type="term" value="F:sequence-specific DNA binding"/>
    <property type="evidence" value="ECO:0007669"/>
    <property type="project" value="TreeGrafter"/>
</dbReference>
<dbReference type="SUPFAM" id="SSF53850">
    <property type="entry name" value="Periplasmic binding protein-like II"/>
    <property type="match status" value="1"/>
</dbReference>
<dbReference type="CDD" id="cd08474">
    <property type="entry name" value="PBP2_CrgA_like_5"/>
    <property type="match status" value="1"/>
</dbReference>
<dbReference type="FunFam" id="1.10.10.10:FF:000001">
    <property type="entry name" value="LysR family transcriptional regulator"/>
    <property type="match status" value="1"/>
</dbReference>
<sequence>MAAFARVAQCASFTQAAAQLGVSPSALSQNVRTLEKRLGVRLLHRTTRHVGVTELGQQFLDQVMPALQQLDSAIAGLDERKDQPAGLLRINLSHVACDLLLKPHIAGFFDAYPAITLEFICENRLVDVIAEGCDAGIRLGESLVQDMIAVPVGGTQRMVVFASPAYLDKSDIPRKPEDLLQHQCVNIRRTTGQIYHWEFQNKNRHFEMRVSGNLIGNDNTSLIDMVREGMGIGYAFEQEVSDDFDRGTLMPLLESYWPSFPGFYLYYPSRQHMPRKLRVFIDYLQAKNRPQADGKVKRTR</sequence>
<reference evidence="6 7" key="1">
    <citation type="journal article" date="2014" name="Genome Announc.">
        <title>Draft Genome Sequence of Advenella kashmirensis Strain W13003, a Polycyclic Aromatic Hydrocarbon-Degrading Bacterium.</title>
        <authorList>
            <person name="Wang X."/>
            <person name="Jin D."/>
            <person name="Zhou L."/>
            <person name="Wu L."/>
            <person name="An W."/>
            <person name="Zhao L."/>
        </authorList>
    </citation>
    <scope>NUCLEOTIDE SEQUENCE [LARGE SCALE GENOMIC DNA]</scope>
    <source>
        <strain evidence="6 7">W13003</strain>
    </source>
</reference>
<evidence type="ECO:0000256" key="4">
    <source>
        <dbReference type="ARBA" id="ARBA00023163"/>
    </source>
</evidence>
<keyword evidence="4" id="KW-0804">Transcription</keyword>
<dbReference type="InterPro" id="IPR005119">
    <property type="entry name" value="LysR_subst-bd"/>
</dbReference>
<dbReference type="GO" id="GO:0006351">
    <property type="term" value="P:DNA-templated transcription"/>
    <property type="evidence" value="ECO:0007669"/>
    <property type="project" value="TreeGrafter"/>
</dbReference>
<dbReference type="STRING" id="1424334.W822_06535"/>
<dbReference type="PRINTS" id="PR00039">
    <property type="entry name" value="HTHLYSR"/>
</dbReference>
<protein>
    <submittedName>
        <fullName evidence="6">Transcriptional regulator</fullName>
    </submittedName>
</protein>
<dbReference type="SUPFAM" id="SSF46785">
    <property type="entry name" value="Winged helix' DNA-binding domain"/>
    <property type="match status" value="1"/>
</dbReference>
<dbReference type="HOGENOM" id="CLU_039613_16_1_4"/>
<keyword evidence="2" id="KW-0805">Transcription regulation</keyword>
<dbReference type="AlphaFoldDB" id="V8QT90"/>
<dbReference type="Pfam" id="PF03466">
    <property type="entry name" value="LysR_substrate"/>
    <property type="match status" value="1"/>
</dbReference>
<dbReference type="eggNOG" id="COG0583">
    <property type="taxonomic scope" value="Bacteria"/>
</dbReference>
<organism evidence="6 7">
    <name type="scientific">Advenella kashmirensis W13003</name>
    <dbReference type="NCBI Taxonomy" id="1424334"/>
    <lineage>
        <taxon>Bacteria</taxon>
        <taxon>Pseudomonadati</taxon>
        <taxon>Pseudomonadota</taxon>
        <taxon>Betaproteobacteria</taxon>
        <taxon>Burkholderiales</taxon>
        <taxon>Alcaligenaceae</taxon>
    </lineage>
</organism>